<dbReference type="EMBL" id="JARBJD010000181">
    <property type="protein sequence ID" value="KAK2948241.1"/>
    <property type="molecule type" value="Genomic_DNA"/>
</dbReference>
<dbReference type="Proteomes" id="UP001281761">
    <property type="component" value="Unassembled WGS sequence"/>
</dbReference>
<evidence type="ECO:0000313" key="1">
    <source>
        <dbReference type="EMBL" id="KAK2948241.1"/>
    </source>
</evidence>
<evidence type="ECO:0000313" key="2">
    <source>
        <dbReference type="Proteomes" id="UP001281761"/>
    </source>
</evidence>
<organism evidence="1 2">
    <name type="scientific">Blattamonas nauphoetae</name>
    <dbReference type="NCBI Taxonomy" id="2049346"/>
    <lineage>
        <taxon>Eukaryota</taxon>
        <taxon>Metamonada</taxon>
        <taxon>Preaxostyla</taxon>
        <taxon>Oxymonadida</taxon>
        <taxon>Blattamonas</taxon>
    </lineage>
</organism>
<name>A0ABQ9X8K4_9EUKA</name>
<gene>
    <name evidence="1" type="ORF">BLNAU_16860</name>
</gene>
<proteinExistence type="predicted"/>
<accession>A0ABQ9X8K4</accession>
<protein>
    <submittedName>
        <fullName evidence="1">Uncharacterized protein</fullName>
    </submittedName>
</protein>
<comment type="caution">
    <text evidence="1">The sequence shown here is derived from an EMBL/GenBank/DDBJ whole genome shotgun (WGS) entry which is preliminary data.</text>
</comment>
<keyword evidence="2" id="KW-1185">Reference proteome</keyword>
<reference evidence="1 2" key="1">
    <citation type="journal article" date="2022" name="bioRxiv">
        <title>Genomics of Preaxostyla Flagellates Illuminates Evolutionary Transitions and the Path Towards Mitochondrial Loss.</title>
        <authorList>
            <person name="Novak L.V.F."/>
            <person name="Treitli S.C."/>
            <person name="Pyrih J."/>
            <person name="Halakuc P."/>
            <person name="Pipaliya S.V."/>
            <person name="Vacek V."/>
            <person name="Brzon O."/>
            <person name="Soukal P."/>
            <person name="Eme L."/>
            <person name="Dacks J.B."/>
            <person name="Karnkowska A."/>
            <person name="Elias M."/>
            <person name="Hampl V."/>
        </authorList>
    </citation>
    <scope>NUCLEOTIDE SEQUENCE [LARGE SCALE GENOMIC DNA]</scope>
    <source>
        <strain evidence="1">NAU3</strain>
        <tissue evidence="1">Gut</tissue>
    </source>
</reference>
<sequence>MRFVPVHCRSRSLLRPHPLTSASASPLTALGVARAVGCSLEAQAMLSLKHIPQHNPYHTRDIPVAVVNIVLNSLQLATAHALRRLHIPLSFMFVRCPSFSLSRALTQLYNQACRFLLTLQKTIRSIGRCGSRLHGCSRFLLRRHPRPPAPSSSPLTTHILPLPLPLPHPLGVAHVDGCSFEAHTMLASTVFLLSFL</sequence>